<dbReference type="Gene3D" id="3.30.160.250">
    <property type="match status" value="1"/>
</dbReference>
<gene>
    <name evidence="1" type="ORF">A3D56_02205</name>
</gene>
<name>A0A1G2MXM0_9BACT</name>
<dbReference type="EMBL" id="MHRP01000006">
    <property type="protein sequence ID" value="OHA27681.1"/>
    <property type="molecule type" value="Genomic_DNA"/>
</dbReference>
<comment type="caution">
    <text evidence="1">The sequence shown here is derived from an EMBL/GenBank/DDBJ whole genome shotgun (WGS) entry which is preliminary data.</text>
</comment>
<evidence type="ECO:0008006" key="3">
    <source>
        <dbReference type="Google" id="ProtNLM"/>
    </source>
</evidence>
<proteinExistence type="predicted"/>
<dbReference type="Proteomes" id="UP000177943">
    <property type="component" value="Unassembled WGS sequence"/>
</dbReference>
<dbReference type="AlphaFoldDB" id="A0A1G2MXM0"/>
<organism evidence="1 2">
    <name type="scientific">Candidatus Taylorbacteria bacterium RIFCSPHIGHO2_02_FULL_45_35</name>
    <dbReference type="NCBI Taxonomy" id="1802311"/>
    <lineage>
        <taxon>Bacteria</taxon>
        <taxon>Candidatus Tayloriibacteriota</taxon>
    </lineage>
</organism>
<evidence type="ECO:0000313" key="2">
    <source>
        <dbReference type="Proteomes" id="UP000177943"/>
    </source>
</evidence>
<reference evidence="1 2" key="1">
    <citation type="journal article" date="2016" name="Nat. Commun.">
        <title>Thousands of microbial genomes shed light on interconnected biogeochemical processes in an aquifer system.</title>
        <authorList>
            <person name="Anantharaman K."/>
            <person name="Brown C.T."/>
            <person name="Hug L.A."/>
            <person name="Sharon I."/>
            <person name="Castelle C.J."/>
            <person name="Probst A.J."/>
            <person name="Thomas B.C."/>
            <person name="Singh A."/>
            <person name="Wilkins M.J."/>
            <person name="Karaoz U."/>
            <person name="Brodie E.L."/>
            <person name="Williams K.H."/>
            <person name="Hubbard S.S."/>
            <person name="Banfield J.F."/>
        </authorList>
    </citation>
    <scope>NUCLEOTIDE SEQUENCE [LARGE SCALE GENOMIC DNA]</scope>
</reference>
<accession>A0A1G2MXM0</accession>
<dbReference type="InterPro" id="IPR035069">
    <property type="entry name" value="TTHA1013/TTHA0281-like"/>
</dbReference>
<dbReference type="SUPFAM" id="SSF143100">
    <property type="entry name" value="TTHA1013/TTHA0281-like"/>
    <property type="match status" value="1"/>
</dbReference>
<evidence type="ECO:0000313" key="1">
    <source>
        <dbReference type="EMBL" id="OHA27681.1"/>
    </source>
</evidence>
<protein>
    <recommendedName>
        <fullName evidence="3">HicB-like antitoxin of toxin-antitoxin system domain-containing protein</fullName>
    </recommendedName>
</protein>
<sequence>MERLTIELIPDLEQGGYTARVSDIPAYGEGATEEEAIADLREALRTYIEAFGLKDALARVNSPAKLKQLSVSLKDFSLA</sequence>